<dbReference type="OrthoDB" id="9766390at2"/>
<dbReference type="Pfam" id="PF05170">
    <property type="entry name" value="AsmA"/>
    <property type="match status" value="1"/>
</dbReference>
<evidence type="ECO:0000259" key="3">
    <source>
        <dbReference type="Pfam" id="PF05170"/>
    </source>
</evidence>
<evidence type="ECO:0000313" key="7">
    <source>
        <dbReference type="Proteomes" id="UP000439591"/>
    </source>
</evidence>
<keyword evidence="2" id="KW-0472">Membrane</keyword>
<dbReference type="PANTHER" id="PTHR30441:SF8">
    <property type="entry name" value="DUF748 DOMAIN-CONTAINING PROTEIN"/>
    <property type="match status" value="1"/>
</dbReference>
<proteinExistence type="predicted"/>
<name>A0A5S9N569_9GAMM</name>
<feature type="transmembrane region" description="Helical" evidence="2">
    <location>
        <begin position="7"/>
        <end position="30"/>
    </location>
</feature>
<dbReference type="EMBL" id="CACSIK010000001">
    <property type="protein sequence ID" value="CAA0084058.1"/>
    <property type="molecule type" value="Genomic_DNA"/>
</dbReference>
<dbReference type="RefSeq" id="WP_159267306.1">
    <property type="nucleotide sequence ID" value="NZ_CACSIK010000001.1"/>
</dbReference>
<evidence type="ECO:0000313" key="4">
    <source>
        <dbReference type="EMBL" id="CAA0082653.1"/>
    </source>
</evidence>
<dbReference type="AlphaFoldDB" id="A0A5S9N569"/>
<dbReference type="Proteomes" id="UP000435877">
    <property type="component" value="Unassembled WGS sequence"/>
</dbReference>
<dbReference type="GO" id="GO:0005886">
    <property type="term" value="C:plasma membrane"/>
    <property type="evidence" value="ECO:0007669"/>
    <property type="project" value="TreeGrafter"/>
</dbReference>
<dbReference type="InterPro" id="IPR052894">
    <property type="entry name" value="AsmA-related"/>
</dbReference>
<evidence type="ECO:0000313" key="5">
    <source>
        <dbReference type="EMBL" id="CAA0084058.1"/>
    </source>
</evidence>
<dbReference type="Proteomes" id="UP000439591">
    <property type="component" value="Unassembled WGS sequence"/>
</dbReference>
<evidence type="ECO:0000313" key="6">
    <source>
        <dbReference type="Proteomes" id="UP000435877"/>
    </source>
</evidence>
<accession>A0A5S9N569</accession>
<keyword evidence="2" id="KW-1133">Transmembrane helix</keyword>
<feature type="domain" description="AsmA" evidence="3">
    <location>
        <begin position="1"/>
        <end position="674"/>
    </location>
</feature>
<reference evidence="6 7" key="1">
    <citation type="submission" date="2019-11" db="EMBL/GenBank/DDBJ databases">
        <authorList>
            <person name="Holert J."/>
        </authorList>
    </citation>
    <scope>NUCLEOTIDE SEQUENCE [LARGE SCALE GENOMIC DNA]</scope>
    <source>
        <strain evidence="4">BC3_2A</strain>
        <strain evidence="5">SB11_1A</strain>
    </source>
</reference>
<feature type="region of interest" description="Disordered" evidence="1">
    <location>
        <begin position="472"/>
        <end position="494"/>
    </location>
</feature>
<dbReference type="InterPro" id="IPR007844">
    <property type="entry name" value="AsmA"/>
</dbReference>
<evidence type="ECO:0000256" key="2">
    <source>
        <dbReference type="SAM" id="Phobius"/>
    </source>
</evidence>
<organism evidence="5 6">
    <name type="scientific">Zhongshania aliphaticivorans</name>
    <dbReference type="NCBI Taxonomy" id="1470434"/>
    <lineage>
        <taxon>Bacteria</taxon>
        <taxon>Pseudomonadati</taxon>
        <taxon>Pseudomonadota</taxon>
        <taxon>Gammaproteobacteria</taxon>
        <taxon>Cellvibrionales</taxon>
        <taxon>Spongiibacteraceae</taxon>
        <taxon>Zhongshania</taxon>
    </lineage>
</organism>
<feature type="region of interest" description="Disordered" evidence="1">
    <location>
        <begin position="123"/>
        <end position="146"/>
    </location>
</feature>
<evidence type="ECO:0000256" key="1">
    <source>
        <dbReference type="SAM" id="MobiDB-lite"/>
    </source>
</evidence>
<dbReference type="GO" id="GO:0090313">
    <property type="term" value="P:regulation of protein targeting to membrane"/>
    <property type="evidence" value="ECO:0007669"/>
    <property type="project" value="TreeGrafter"/>
</dbReference>
<keyword evidence="2" id="KW-0812">Transmembrane</keyword>
<dbReference type="PANTHER" id="PTHR30441">
    <property type="entry name" value="DUF748 DOMAIN-CONTAINING PROTEIN"/>
    <property type="match status" value="1"/>
</dbReference>
<sequence length="793" mass="84985">MGRALKYAIITIVSVVLVAVLAAASLAFWIDPNIFKDDIEALAAEQGLTLKLEGDLAWQVWPNIQIVINGASVAPKDDAEIMRFEQAQLSVALMPLLNKDIIVQGISLVGVKASLSVDENGKGNWTSIGKQDSNTPETPTPADTGSQPLQLAIAKLALSNSQIIYSNKQTGQHIELDGLSLSGSDIQLNSQAFPLELESDIRFTDSQQSVEASIHLNSLITVNSDFNDIVIDDSTLNLSLEQKNELATLSVNSELNVGAELKLGDTVVWRLPKLSLIDTDIRYAGSDGSDIEISALSLNGSVIPGGEVSTITLSTGIRYSATTQAPIDTQLKLNSGLRIDEDLNAVNVSDLKLTAQVGNETMTLNGGANATLSPLGYQTTLTLLPSNLKKVANTLGVELPAMAEPNALSKVGAEVTISGDDKRINVSKLRTTLDSSIISGNASVGLGDSQAIKLALNIDNINLDHYLPPVEESKQETTTKQAETPSPAGDTEVPIPRELLNSLDVDAKVQIGALTANQLPFTDLLLQLNTKNGVSSISPLSGSVYDSPFTLDAQLDSRPTEARMLMKGSSKQLPLGKVLKDAAAIEQLSGISDVSFNLNTSGNTVAGLKKQLNGNIELSAQELRLSNMNIEKAFCQLVAKFQQETFDATDWPMFSDLKDTTTKITIKDGVAKIETLSSGVTKLVLSGNGKINLNDDSFDVVISTRLAQADQNEMACKINNEKLLNRDIPIRCKAAFDSVGATSCLPDFRVIEDIAKEKAKEKINEKAKELIDKKMGGENGEAAKQLFNQFFNK</sequence>
<dbReference type="EMBL" id="CACSIM010000001">
    <property type="protein sequence ID" value="CAA0082653.1"/>
    <property type="molecule type" value="Genomic_DNA"/>
</dbReference>
<gene>
    <name evidence="5" type="ORF">IHBHHGIJ_00631</name>
    <name evidence="4" type="ORF">KFEGEMFD_00519</name>
</gene>
<protein>
    <recommendedName>
        <fullName evidence="3">AsmA domain-containing protein</fullName>
    </recommendedName>
</protein>
<keyword evidence="6" id="KW-1185">Reference proteome</keyword>